<name>A0A6A5VWN8_9PLEO</name>
<gene>
    <name evidence="1" type="ORF">BU23DRAFT_152020</name>
</gene>
<evidence type="ECO:0000313" key="1">
    <source>
        <dbReference type="EMBL" id="KAF1979296.1"/>
    </source>
</evidence>
<dbReference type="Proteomes" id="UP000800036">
    <property type="component" value="Unassembled WGS sequence"/>
</dbReference>
<evidence type="ECO:0000313" key="2">
    <source>
        <dbReference type="Proteomes" id="UP000800036"/>
    </source>
</evidence>
<organism evidence="1 2">
    <name type="scientific">Bimuria novae-zelandiae CBS 107.79</name>
    <dbReference type="NCBI Taxonomy" id="1447943"/>
    <lineage>
        <taxon>Eukaryota</taxon>
        <taxon>Fungi</taxon>
        <taxon>Dikarya</taxon>
        <taxon>Ascomycota</taxon>
        <taxon>Pezizomycotina</taxon>
        <taxon>Dothideomycetes</taxon>
        <taxon>Pleosporomycetidae</taxon>
        <taxon>Pleosporales</taxon>
        <taxon>Massarineae</taxon>
        <taxon>Didymosphaeriaceae</taxon>
        <taxon>Bimuria</taxon>
    </lineage>
</organism>
<sequence>MLRCESGWSSRNRQREYASPKQMSIREAFGRHELLTDRHCFGREWRLAASISSPRRKSGILCLNLNLRSRISERTWCDMDRLVAGDNGSLFHGRGRWNRQFCGDQVIRRRYVTSRLAGAWSLLWLGLMYQRLHGKLRVLSYCHLSNIQNIKK</sequence>
<reference evidence="1" key="1">
    <citation type="journal article" date="2020" name="Stud. Mycol.">
        <title>101 Dothideomycetes genomes: a test case for predicting lifestyles and emergence of pathogens.</title>
        <authorList>
            <person name="Haridas S."/>
            <person name="Albert R."/>
            <person name="Binder M."/>
            <person name="Bloem J."/>
            <person name="Labutti K."/>
            <person name="Salamov A."/>
            <person name="Andreopoulos B."/>
            <person name="Baker S."/>
            <person name="Barry K."/>
            <person name="Bills G."/>
            <person name="Bluhm B."/>
            <person name="Cannon C."/>
            <person name="Castanera R."/>
            <person name="Culley D."/>
            <person name="Daum C."/>
            <person name="Ezra D."/>
            <person name="Gonzalez J."/>
            <person name="Henrissat B."/>
            <person name="Kuo A."/>
            <person name="Liang C."/>
            <person name="Lipzen A."/>
            <person name="Lutzoni F."/>
            <person name="Magnuson J."/>
            <person name="Mondo S."/>
            <person name="Nolan M."/>
            <person name="Ohm R."/>
            <person name="Pangilinan J."/>
            <person name="Park H.-J."/>
            <person name="Ramirez L."/>
            <person name="Alfaro M."/>
            <person name="Sun H."/>
            <person name="Tritt A."/>
            <person name="Yoshinaga Y."/>
            <person name="Zwiers L.-H."/>
            <person name="Turgeon B."/>
            <person name="Goodwin S."/>
            <person name="Spatafora J."/>
            <person name="Crous P."/>
            <person name="Grigoriev I."/>
        </authorList>
    </citation>
    <scope>NUCLEOTIDE SEQUENCE</scope>
    <source>
        <strain evidence="1">CBS 107.79</strain>
    </source>
</reference>
<accession>A0A6A5VWN8</accession>
<proteinExistence type="predicted"/>
<protein>
    <submittedName>
        <fullName evidence="1">Uncharacterized protein</fullName>
    </submittedName>
</protein>
<dbReference type="AlphaFoldDB" id="A0A6A5VWN8"/>
<dbReference type="EMBL" id="ML976658">
    <property type="protein sequence ID" value="KAF1979296.1"/>
    <property type="molecule type" value="Genomic_DNA"/>
</dbReference>
<keyword evidence="2" id="KW-1185">Reference proteome</keyword>